<accession>A0A6J4J302</accession>
<feature type="region of interest" description="Disordered" evidence="1">
    <location>
        <begin position="73"/>
        <end position="117"/>
    </location>
</feature>
<dbReference type="AlphaFoldDB" id="A0A6J4J302"/>
<feature type="domain" description="Transposase IS66 central" evidence="2">
    <location>
        <begin position="202"/>
        <end position="466"/>
    </location>
</feature>
<evidence type="ECO:0000313" key="3">
    <source>
        <dbReference type="EMBL" id="CAA9265606.1"/>
    </source>
</evidence>
<proteinExistence type="predicted"/>
<name>A0A6J4J302_9BACT</name>
<dbReference type="PANTHER" id="PTHR33678">
    <property type="entry name" value="BLL1576 PROTEIN"/>
    <property type="match status" value="1"/>
</dbReference>
<dbReference type="PANTHER" id="PTHR33678:SF2">
    <property type="match status" value="1"/>
</dbReference>
<evidence type="ECO:0000256" key="1">
    <source>
        <dbReference type="SAM" id="MobiDB-lite"/>
    </source>
</evidence>
<evidence type="ECO:0000259" key="2">
    <source>
        <dbReference type="Pfam" id="PF03050"/>
    </source>
</evidence>
<dbReference type="EMBL" id="CADCTO010000343">
    <property type="protein sequence ID" value="CAA9265606.1"/>
    <property type="molecule type" value="Genomic_DNA"/>
</dbReference>
<protein>
    <recommendedName>
        <fullName evidence="2">Transposase IS66 central domain-containing protein</fullName>
    </recommendedName>
</protein>
<gene>
    <name evidence="3" type="ORF">AVDCRST_MAG63-2658</name>
</gene>
<feature type="compositionally biased region" description="Basic and acidic residues" evidence="1">
    <location>
        <begin position="73"/>
        <end position="83"/>
    </location>
</feature>
<dbReference type="NCBIfam" id="NF033517">
    <property type="entry name" value="transpos_IS66"/>
    <property type="match status" value="1"/>
</dbReference>
<dbReference type="Pfam" id="PF03050">
    <property type="entry name" value="DDE_Tnp_IS66"/>
    <property type="match status" value="1"/>
</dbReference>
<organism evidence="3">
    <name type="scientific">uncultured Armatimonadetes bacterium</name>
    <dbReference type="NCBI Taxonomy" id="157466"/>
    <lineage>
        <taxon>Bacteria</taxon>
        <taxon>Bacillati</taxon>
        <taxon>Armatimonadota</taxon>
        <taxon>environmental samples</taxon>
    </lineage>
</organism>
<sequence>MARRPFKEPLFPPLTWPQREAAWKERERHLLLDRNAAWEQLGEAHGRADRAEAEVRTLKAELSRARTRIAELESAHRADDAQADRAAPVSPPPWVKPDIAKKARKTPGRKAGHAAALRPMPAKVDQVVGVPLTRDERGRELCPRCRCALAELRSHERVVEDLTPANVLVTKFKTRSGRCVSCDCRVEGRAAHQPPAADVPHGQIGLNALALGVMLRVRQRLPLRQVCTVLEKMAGLTVSPAGLVKQLKRIARWLEGEYERLILQMRASKVLHADETGWRIDGKNAWAWVFTQPLLTLFVMDPSRGRKVVTDVLGEAFGGTLVCDFYGAYDGVACDKQRCLTHLLREIKDLGTRHGSFAADPWAVKLKKWCKDAISHKKKWKALGDDEYEMKASRLEDRLDALVKLDPAHPEARRLHKRVKKYRRELTRFLWDEELEPTNNPAERALRPMVVARKISGGSRSPEAAEAWSKLSSLLATQEQNGKNVLEETKKLLVDYWATGER</sequence>
<feature type="compositionally biased region" description="Basic residues" evidence="1">
    <location>
        <begin position="102"/>
        <end position="112"/>
    </location>
</feature>
<dbReference type="InterPro" id="IPR052344">
    <property type="entry name" value="Transposase-related"/>
</dbReference>
<dbReference type="InterPro" id="IPR004291">
    <property type="entry name" value="Transposase_IS66_central"/>
</dbReference>
<reference evidence="3" key="1">
    <citation type="submission" date="2020-02" db="EMBL/GenBank/DDBJ databases">
        <authorList>
            <person name="Meier V. D."/>
        </authorList>
    </citation>
    <scope>NUCLEOTIDE SEQUENCE</scope>
    <source>
        <strain evidence="3">AVDCRST_MAG63</strain>
    </source>
</reference>